<feature type="transmembrane region" description="Helical" evidence="13">
    <location>
        <begin position="36"/>
        <end position="56"/>
    </location>
</feature>
<evidence type="ECO:0000256" key="10">
    <source>
        <dbReference type="ARBA" id="ARBA00023004"/>
    </source>
</evidence>
<feature type="transmembrane region" description="Helical" evidence="13">
    <location>
        <begin position="131"/>
        <end position="152"/>
    </location>
</feature>
<keyword evidence="10" id="KW-0408">Iron</keyword>
<dbReference type="Pfam" id="PF01292">
    <property type="entry name" value="Ni_hydr_CYTB"/>
    <property type="match status" value="1"/>
</dbReference>
<dbReference type="InterPro" id="IPR016174">
    <property type="entry name" value="Di-haem_cyt_TM"/>
</dbReference>
<feature type="transmembrane region" description="Helical" evidence="13">
    <location>
        <begin position="7"/>
        <end position="24"/>
    </location>
</feature>
<dbReference type="AlphaFoldDB" id="A0A3A1Y229"/>
<evidence type="ECO:0000256" key="6">
    <source>
        <dbReference type="ARBA" id="ARBA00022692"/>
    </source>
</evidence>
<comment type="subcellular location">
    <subcellularLocation>
        <location evidence="2">Cell membrane</location>
        <topology evidence="2">Multi-pass membrane protein</topology>
    </subcellularLocation>
</comment>
<dbReference type="GO" id="GO:0005886">
    <property type="term" value="C:plasma membrane"/>
    <property type="evidence" value="ECO:0007669"/>
    <property type="project" value="UniProtKB-SubCell"/>
</dbReference>
<dbReference type="Proteomes" id="UP000266258">
    <property type="component" value="Unassembled WGS sequence"/>
</dbReference>
<keyword evidence="7" id="KW-0479">Metal-binding</keyword>
<evidence type="ECO:0000256" key="8">
    <source>
        <dbReference type="ARBA" id="ARBA00022982"/>
    </source>
</evidence>
<dbReference type="PANTHER" id="PTHR30529:SF3">
    <property type="entry name" value="CYTOCHROME B561 HOMOLOG 1"/>
    <property type="match status" value="1"/>
</dbReference>
<evidence type="ECO:0000256" key="13">
    <source>
        <dbReference type="SAM" id="Phobius"/>
    </source>
</evidence>
<keyword evidence="9 13" id="KW-1133">Transmembrane helix</keyword>
<comment type="cofactor">
    <cofactor evidence="1">
        <name>heme b</name>
        <dbReference type="ChEBI" id="CHEBI:60344"/>
    </cofactor>
</comment>
<dbReference type="GO" id="GO:0020037">
    <property type="term" value="F:heme binding"/>
    <property type="evidence" value="ECO:0007669"/>
    <property type="project" value="TreeGrafter"/>
</dbReference>
<evidence type="ECO:0000256" key="7">
    <source>
        <dbReference type="ARBA" id="ARBA00022723"/>
    </source>
</evidence>
<feature type="domain" description="Cytochrome b561 bacterial/Ni-hydrogenase" evidence="14">
    <location>
        <begin position="4"/>
        <end position="162"/>
    </location>
</feature>
<keyword evidence="8" id="KW-0249">Electron transport</keyword>
<dbReference type="GO" id="GO:0046872">
    <property type="term" value="F:metal ion binding"/>
    <property type="evidence" value="ECO:0007669"/>
    <property type="project" value="UniProtKB-KW"/>
</dbReference>
<dbReference type="InterPro" id="IPR052168">
    <property type="entry name" value="Cytochrome_b561_oxidase"/>
</dbReference>
<feature type="transmembrane region" description="Helical" evidence="13">
    <location>
        <begin position="77"/>
        <end position="97"/>
    </location>
</feature>
<dbReference type="GO" id="GO:0009055">
    <property type="term" value="F:electron transfer activity"/>
    <property type="evidence" value="ECO:0007669"/>
    <property type="project" value="InterPro"/>
</dbReference>
<evidence type="ECO:0000256" key="9">
    <source>
        <dbReference type="ARBA" id="ARBA00022989"/>
    </source>
</evidence>
<keyword evidence="4" id="KW-1003">Cell membrane</keyword>
<gene>
    <name evidence="15" type="ORF">CJP74_07575</name>
</gene>
<keyword evidence="5" id="KW-0349">Heme</keyword>
<keyword evidence="16" id="KW-1185">Reference proteome</keyword>
<comment type="similarity">
    <text evidence="12">Belongs to the cytochrome b561 family.</text>
</comment>
<keyword evidence="3" id="KW-0813">Transport</keyword>
<dbReference type="InterPro" id="IPR011577">
    <property type="entry name" value="Cyt_b561_bac/Ni-Hgenase"/>
</dbReference>
<protein>
    <recommendedName>
        <fullName evidence="14">Cytochrome b561 bacterial/Ni-hydrogenase domain-containing protein</fullName>
    </recommendedName>
</protein>
<evidence type="ECO:0000256" key="5">
    <source>
        <dbReference type="ARBA" id="ARBA00022617"/>
    </source>
</evidence>
<dbReference type="RefSeq" id="WP_119497883.1">
    <property type="nucleotide sequence ID" value="NZ_NRJH01000072.1"/>
</dbReference>
<name>A0A3A1Y229_9GAMM</name>
<evidence type="ECO:0000313" key="15">
    <source>
        <dbReference type="EMBL" id="RIY31359.1"/>
    </source>
</evidence>
<evidence type="ECO:0000256" key="12">
    <source>
        <dbReference type="ARBA" id="ARBA00037975"/>
    </source>
</evidence>
<evidence type="ECO:0000256" key="1">
    <source>
        <dbReference type="ARBA" id="ARBA00001970"/>
    </source>
</evidence>
<proteinExistence type="inferred from homology"/>
<evidence type="ECO:0000256" key="4">
    <source>
        <dbReference type="ARBA" id="ARBA00022475"/>
    </source>
</evidence>
<dbReference type="EMBL" id="NRJH01000072">
    <property type="protein sequence ID" value="RIY31359.1"/>
    <property type="molecule type" value="Genomic_DNA"/>
</dbReference>
<evidence type="ECO:0000313" key="16">
    <source>
        <dbReference type="Proteomes" id="UP000266258"/>
    </source>
</evidence>
<dbReference type="OrthoDB" id="8589936at2"/>
<reference evidence="15 16" key="1">
    <citation type="submission" date="2017-08" db="EMBL/GenBank/DDBJ databases">
        <title>Reclassification of Bisgaard taxon 37 and 44.</title>
        <authorList>
            <person name="Christensen H."/>
        </authorList>
    </citation>
    <scope>NUCLEOTIDE SEQUENCE [LARGE SCALE GENOMIC DNA]</scope>
    <source>
        <strain evidence="15 16">B96_4</strain>
    </source>
</reference>
<keyword evidence="11 13" id="KW-0472">Membrane</keyword>
<dbReference type="GO" id="GO:0022904">
    <property type="term" value="P:respiratory electron transport chain"/>
    <property type="evidence" value="ECO:0007669"/>
    <property type="project" value="InterPro"/>
</dbReference>
<evidence type="ECO:0000259" key="14">
    <source>
        <dbReference type="Pfam" id="PF01292"/>
    </source>
</evidence>
<keyword evidence="6 13" id="KW-0812">Transmembrane</keyword>
<organism evidence="15 16">
    <name type="scientific">Psittacicella melopsittaci</name>
    <dbReference type="NCBI Taxonomy" id="2028576"/>
    <lineage>
        <taxon>Bacteria</taxon>
        <taxon>Pseudomonadati</taxon>
        <taxon>Pseudomonadota</taxon>
        <taxon>Gammaproteobacteria</taxon>
        <taxon>Pasteurellales</taxon>
        <taxon>Psittacicellaceae</taxon>
        <taxon>Psittacicella</taxon>
    </lineage>
</organism>
<dbReference type="SUPFAM" id="SSF81342">
    <property type="entry name" value="Transmembrane di-heme cytochromes"/>
    <property type="match status" value="1"/>
</dbReference>
<dbReference type="PANTHER" id="PTHR30529">
    <property type="entry name" value="CYTOCHROME B561"/>
    <property type="match status" value="1"/>
</dbReference>
<accession>A0A3A1Y229</accession>
<sequence length="162" mass="18804">MQKYHRINIILHWLIFLLVVFVYYTGWYRALPLHRFAGGLVLVLAVIRLVTMHVWRRRFPDLSVNKWEKYAAMATKIALALLFIVVPILGIVFRMYFGLDLVYFGQVVVPAHLVSENHIIGESLRQWHVGLAYLALLLLAGHAGAAIYHHTVRKDNLLNRMF</sequence>
<evidence type="ECO:0000256" key="2">
    <source>
        <dbReference type="ARBA" id="ARBA00004651"/>
    </source>
</evidence>
<comment type="caution">
    <text evidence="15">The sequence shown here is derived from an EMBL/GenBank/DDBJ whole genome shotgun (WGS) entry which is preliminary data.</text>
</comment>
<evidence type="ECO:0000256" key="11">
    <source>
        <dbReference type="ARBA" id="ARBA00023136"/>
    </source>
</evidence>
<evidence type="ECO:0000256" key="3">
    <source>
        <dbReference type="ARBA" id="ARBA00022448"/>
    </source>
</evidence>